<proteinExistence type="inferred from homology"/>
<dbReference type="PROSITE" id="PS00455">
    <property type="entry name" value="AMP_BINDING"/>
    <property type="match status" value="1"/>
</dbReference>
<keyword evidence="6" id="KW-1185">Reference proteome</keyword>
<dbReference type="InterPro" id="IPR042099">
    <property type="entry name" value="ANL_N_sf"/>
</dbReference>
<comment type="similarity">
    <text evidence="1">Belongs to the ATP-dependent AMP-binding enzyme family.</text>
</comment>
<dbReference type="RefSeq" id="WP_239075292.1">
    <property type="nucleotide sequence ID" value="NZ_BAAAQJ010000008.1"/>
</dbReference>
<dbReference type="Gene3D" id="3.40.50.12780">
    <property type="entry name" value="N-terminal domain of ligase-like"/>
    <property type="match status" value="1"/>
</dbReference>
<dbReference type="AlphaFoldDB" id="A0A8J3LKQ6"/>
<reference evidence="5" key="1">
    <citation type="submission" date="2021-01" db="EMBL/GenBank/DDBJ databases">
        <title>Whole genome shotgun sequence of Planosporangium flavigriseum NBRC 105377.</title>
        <authorList>
            <person name="Komaki H."/>
            <person name="Tamura T."/>
        </authorList>
    </citation>
    <scope>NUCLEOTIDE SEQUENCE</scope>
    <source>
        <strain evidence="5">NBRC 105377</strain>
    </source>
</reference>
<gene>
    <name evidence="5" type="primary">fadD_1</name>
    <name evidence="5" type="ORF">Pfl04_07390</name>
</gene>
<dbReference type="InterPro" id="IPR000873">
    <property type="entry name" value="AMP-dep_synth/lig_dom"/>
</dbReference>
<dbReference type="InterPro" id="IPR025110">
    <property type="entry name" value="AMP-bd_C"/>
</dbReference>
<dbReference type="InterPro" id="IPR045851">
    <property type="entry name" value="AMP-bd_C_sf"/>
</dbReference>
<dbReference type="InterPro" id="IPR020845">
    <property type="entry name" value="AMP-binding_CS"/>
</dbReference>
<dbReference type="EMBL" id="BONU01000003">
    <property type="protein sequence ID" value="GIG72335.1"/>
    <property type="molecule type" value="Genomic_DNA"/>
</dbReference>
<organism evidence="5 6">
    <name type="scientific">Planosporangium flavigriseum</name>
    <dbReference type="NCBI Taxonomy" id="373681"/>
    <lineage>
        <taxon>Bacteria</taxon>
        <taxon>Bacillati</taxon>
        <taxon>Actinomycetota</taxon>
        <taxon>Actinomycetes</taxon>
        <taxon>Micromonosporales</taxon>
        <taxon>Micromonosporaceae</taxon>
        <taxon>Planosporangium</taxon>
    </lineage>
</organism>
<name>A0A8J3LKQ6_9ACTN</name>
<feature type="domain" description="AMP-binding enzyme C-terminal" evidence="4">
    <location>
        <begin position="448"/>
        <end position="523"/>
    </location>
</feature>
<dbReference type="GO" id="GO:0031956">
    <property type="term" value="F:medium-chain fatty acid-CoA ligase activity"/>
    <property type="evidence" value="ECO:0007669"/>
    <property type="project" value="TreeGrafter"/>
</dbReference>
<evidence type="ECO:0000256" key="2">
    <source>
        <dbReference type="ARBA" id="ARBA00022598"/>
    </source>
</evidence>
<evidence type="ECO:0000313" key="6">
    <source>
        <dbReference type="Proteomes" id="UP000653674"/>
    </source>
</evidence>
<feature type="domain" description="AMP-dependent synthetase/ligase" evidence="3">
    <location>
        <begin position="12"/>
        <end position="400"/>
    </location>
</feature>
<dbReference type="Pfam" id="PF00501">
    <property type="entry name" value="AMP-binding"/>
    <property type="match status" value="1"/>
</dbReference>
<evidence type="ECO:0000259" key="4">
    <source>
        <dbReference type="Pfam" id="PF13193"/>
    </source>
</evidence>
<dbReference type="PANTHER" id="PTHR43201">
    <property type="entry name" value="ACYL-COA SYNTHETASE"/>
    <property type="match status" value="1"/>
</dbReference>
<dbReference type="Proteomes" id="UP000653674">
    <property type="component" value="Unassembled WGS sequence"/>
</dbReference>
<keyword evidence="2" id="KW-0436">Ligase</keyword>
<dbReference type="PANTHER" id="PTHR43201:SF5">
    <property type="entry name" value="MEDIUM-CHAIN ACYL-COA LIGASE ACSF2, MITOCHONDRIAL"/>
    <property type="match status" value="1"/>
</dbReference>
<comment type="caution">
    <text evidence="5">The sequence shown here is derived from an EMBL/GenBank/DDBJ whole genome shotgun (WGS) entry which is preliminary data.</text>
</comment>
<evidence type="ECO:0000259" key="3">
    <source>
        <dbReference type="Pfam" id="PF00501"/>
    </source>
</evidence>
<sequence>MQDVRNVADLVRRAAEMGAARPALRWHDQVLTWGELDGQVDAVATVLRDLVRAEPDAAVAPRVAIALPNVPDFAAAYFGALRAGLVVVPVNPGYTARELQYVLTDTGAEVIVGTPAVLDALAGVDVPTLRYAYTLGESTGDGGIAARPFAELLAGAPDPVEPTAGGEDIAVLLFTSGTSGMPKGAMLSHRALIANHAQLAAIEPQPMNADDVVLLTLPLFHSYGLNTGLGAIAYHGACGVLVERFDPADTLARIRRHGVTVVVGVPPMFVAWSLMGDQLATAFAGVRVAVSGAAPLDVETARRFAEVVGRPVYEGYGLTETAPVLTTTLGDKSPKVGSIGGPLPDVEVKLVDAEGNVVGAVDDEGIDDEDFEVEYDSPESPGTDPGVIVARGPNLFSGYWPDGADGPDADGWWSTADIAYADADGDLFLVDRVGDVIIVSGFNVYPHEVELVLGSHPAVADSAVVGVPHPYTQQTVKAYVVRSPGATVTAEEIIAYCERNLARFKCPTAVEFLAELPKSATGKVRKGELGG</sequence>
<dbReference type="Gene3D" id="3.30.300.30">
    <property type="match status" value="1"/>
</dbReference>
<protein>
    <submittedName>
        <fullName evidence="5">Long-chain acyl-CoA synthetase</fullName>
    </submittedName>
</protein>
<dbReference type="GO" id="GO:0006631">
    <property type="term" value="P:fatty acid metabolic process"/>
    <property type="evidence" value="ECO:0007669"/>
    <property type="project" value="TreeGrafter"/>
</dbReference>
<evidence type="ECO:0000313" key="5">
    <source>
        <dbReference type="EMBL" id="GIG72335.1"/>
    </source>
</evidence>
<dbReference type="Pfam" id="PF13193">
    <property type="entry name" value="AMP-binding_C"/>
    <property type="match status" value="1"/>
</dbReference>
<evidence type="ECO:0000256" key="1">
    <source>
        <dbReference type="ARBA" id="ARBA00006432"/>
    </source>
</evidence>
<dbReference type="SUPFAM" id="SSF56801">
    <property type="entry name" value="Acetyl-CoA synthetase-like"/>
    <property type="match status" value="1"/>
</dbReference>
<accession>A0A8J3LKQ6</accession>